<accession>A0A0F9UK25</accession>
<reference evidence="1" key="1">
    <citation type="journal article" date="2015" name="Nature">
        <title>Complex archaea that bridge the gap between prokaryotes and eukaryotes.</title>
        <authorList>
            <person name="Spang A."/>
            <person name="Saw J.H."/>
            <person name="Jorgensen S.L."/>
            <person name="Zaremba-Niedzwiedzka K."/>
            <person name="Martijn J."/>
            <person name="Lind A.E."/>
            <person name="van Eijk R."/>
            <person name="Schleper C."/>
            <person name="Guy L."/>
            <person name="Ettema T.J."/>
        </authorList>
    </citation>
    <scope>NUCLEOTIDE SEQUENCE</scope>
</reference>
<organism evidence="1">
    <name type="scientific">marine sediment metagenome</name>
    <dbReference type="NCBI Taxonomy" id="412755"/>
    <lineage>
        <taxon>unclassified sequences</taxon>
        <taxon>metagenomes</taxon>
        <taxon>ecological metagenomes</taxon>
    </lineage>
</organism>
<dbReference type="EMBL" id="LAZR01000951">
    <property type="protein sequence ID" value="KKN53933.1"/>
    <property type="molecule type" value="Genomic_DNA"/>
</dbReference>
<name>A0A0F9UK25_9ZZZZ</name>
<dbReference type="AlphaFoldDB" id="A0A0F9UK25"/>
<protein>
    <submittedName>
        <fullName evidence="1">Uncharacterized protein</fullName>
    </submittedName>
</protein>
<sequence>MVFTEFEKNNQQKFKVQKTHFLKEESEVTSHYRIKNYDTKSERKFLQTTEKF</sequence>
<evidence type="ECO:0000313" key="1">
    <source>
        <dbReference type="EMBL" id="KKN53933.1"/>
    </source>
</evidence>
<gene>
    <name evidence="1" type="ORF">LCGC14_0597550</name>
</gene>
<comment type="caution">
    <text evidence="1">The sequence shown here is derived from an EMBL/GenBank/DDBJ whole genome shotgun (WGS) entry which is preliminary data.</text>
</comment>
<proteinExistence type="predicted"/>